<sequence>MTTTPNSCFIALATVHPHAPVPELLNNHYTTNTRALSVFTCSNLAIAACGGGGRMTTRRRYIPTDWDDSLPYGGKVSLARRKLPDSWLCIALQITTQERRIFTSGAAGGDMKGHVPPHWPWLPQSV</sequence>
<reference evidence="1" key="1">
    <citation type="submission" date="2020-07" db="EMBL/GenBank/DDBJ databases">
        <title>The High-quality genome of the commercially important snow crab, Chionoecetes opilio.</title>
        <authorList>
            <person name="Jeong J.-H."/>
            <person name="Ryu S."/>
        </authorList>
    </citation>
    <scope>NUCLEOTIDE SEQUENCE</scope>
    <source>
        <strain evidence="1">MADBK_172401_WGS</strain>
        <tissue evidence="1">Digestive gland</tissue>
    </source>
</reference>
<name>A0A8J4YN67_CHIOP</name>
<dbReference type="AlphaFoldDB" id="A0A8J4YN67"/>
<proteinExistence type="predicted"/>
<organism evidence="1 2">
    <name type="scientific">Chionoecetes opilio</name>
    <name type="common">Atlantic snow crab</name>
    <name type="synonym">Cancer opilio</name>
    <dbReference type="NCBI Taxonomy" id="41210"/>
    <lineage>
        <taxon>Eukaryota</taxon>
        <taxon>Metazoa</taxon>
        <taxon>Ecdysozoa</taxon>
        <taxon>Arthropoda</taxon>
        <taxon>Crustacea</taxon>
        <taxon>Multicrustacea</taxon>
        <taxon>Malacostraca</taxon>
        <taxon>Eumalacostraca</taxon>
        <taxon>Eucarida</taxon>
        <taxon>Decapoda</taxon>
        <taxon>Pleocyemata</taxon>
        <taxon>Brachyura</taxon>
        <taxon>Eubrachyura</taxon>
        <taxon>Majoidea</taxon>
        <taxon>Majidae</taxon>
        <taxon>Chionoecetes</taxon>
    </lineage>
</organism>
<dbReference type="Proteomes" id="UP000770661">
    <property type="component" value="Unassembled WGS sequence"/>
</dbReference>
<accession>A0A8J4YN67</accession>
<protein>
    <submittedName>
        <fullName evidence="1">Uncharacterized protein</fullName>
    </submittedName>
</protein>
<keyword evidence="2" id="KW-1185">Reference proteome</keyword>
<dbReference type="OrthoDB" id="2384430at2759"/>
<gene>
    <name evidence="1" type="ORF">GWK47_004106</name>
</gene>
<dbReference type="EMBL" id="JACEEZ010003837">
    <property type="protein sequence ID" value="KAG0726971.1"/>
    <property type="molecule type" value="Genomic_DNA"/>
</dbReference>
<evidence type="ECO:0000313" key="1">
    <source>
        <dbReference type="EMBL" id="KAG0726971.1"/>
    </source>
</evidence>
<comment type="caution">
    <text evidence="1">The sequence shown here is derived from an EMBL/GenBank/DDBJ whole genome shotgun (WGS) entry which is preliminary data.</text>
</comment>
<evidence type="ECO:0000313" key="2">
    <source>
        <dbReference type="Proteomes" id="UP000770661"/>
    </source>
</evidence>